<organism evidence="3 4">
    <name type="scientific">Engystomops pustulosus</name>
    <name type="common">Tungara frog</name>
    <name type="synonym">Physalaemus pustulosus</name>
    <dbReference type="NCBI Taxonomy" id="76066"/>
    <lineage>
        <taxon>Eukaryota</taxon>
        <taxon>Metazoa</taxon>
        <taxon>Chordata</taxon>
        <taxon>Craniata</taxon>
        <taxon>Vertebrata</taxon>
        <taxon>Euteleostomi</taxon>
        <taxon>Amphibia</taxon>
        <taxon>Batrachia</taxon>
        <taxon>Anura</taxon>
        <taxon>Neobatrachia</taxon>
        <taxon>Hyloidea</taxon>
        <taxon>Leptodactylidae</taxon>
        <taxon>Leiuperinae</taxon>
        <taxon>Engystomops</taxon>
    </lineage>
</organism>
<dbReference type="PANTHER" id="PTHR13387">
    <property type="entry name" value="PROTEIN HGH1 HOMOLOG"/>
    <property type="match status" value="1"/>
</dbReference>
<evidence type="ECO:0000256" key="1">
    <source>
        <dbReference type="SAM" id="MobiDB-lite"/>
    </source>
</evidence>
<feature type="compositionally biased region" description="Basic and acidic residues" evidence="1">
    <location>
        <begin position="332"/>
        <end position="347"/>
    </location>
</feature>
<evidence type="ECO:0000259" key="2">
    <source>
        <dbReference type="Pfam" id="PF04063"/>
    </source>
</evidence>
<gene>
    <name evidence="3" type="ORF">GDO81_027984</name>
</gene>
<dbReference type="Gene3D" id="1.25.10.10">
    <property type="entry name" value="Leucine-rich Repeat Variant"/>
    <property type="match status" value="1"/>
</dbReference>
<dbReference type="Proteomes" id="UP000824782">
    <property type="component" value="Unassembled WGS sequence"/>
</dbReference>
<dbReference type="EMBL" id="WNYA01059785">
    <property type="protein sequence ID" value="KAG8535681.1"/>
    <property type="molecule type" value="Genomic_DNA"/>
</dbReference>
<dbReference type="AlphaFoldDB" id="A0AAV6YF64"/>
<proteinExistence type="predicted"/>
<feature type="non-terminal residue" evidence="3">
    <location>
        <position position="1"/>
    </location>
</feature>
<accession>A0AAV6YF64</accession>
<sequence>GIYSRPVLLLRYIRTFSVAAPVYTGVQCCCSGIYGHPALLLLPPLMDPALCSELVSFLCPGARAHVKSRALEYVLGVSGTPDGRRSLCEQPGLLRAVLDVTSDPSGAVVQDAYHILVNLTSDPCTHRALCDLQPLLPALVERLMDPGYVYASSVCTALCNLSREEETCRHVLCALQEAGLEKLLEMLCSPQYNAAAPLHYLGPLMCNLSQLSAGRAFLLDRNRCVLQRLLPYTHLPGSVVRRGGIVGTLRNCCFSHRDHAWLLGDDVDLLPFLLLPLAGGEEYTEDEMESKKVGGATDKRAELINCCLQDGGSEICFCVVSPSTGPAVSSRGQEERTRPRHKEDADRVPPAGETSLIAPESV</sequence>
<dbReference type="InterPro" id="IPR007205">
    <property type="entry name" value="Protein_HGH1_N"/>
</dbReference>
<name>A0AAV6YF64_ENGPU</name>
<feature type="domain" description="Protein HGH1 N-terminal" evidence="2">
    <location>
        <begin position="143"/>
        <end position="289"/>
    </location>
</feature>
<dbReference type="InterPro" id="IPR016024">
    <property type="entry name" value="ARM-type_fold"/>
</dbReference>
<protein>
    <recommendedName>
        <fullName evidence="2">Protein HGH1 N-terminal domain-containing protein</fullName>
    </recommendedName>
</protein>
<comment type="caution">
    <text evidence="3">The sequence shown here is derived from an EMBL/GenBank/DDBJ whole genome shotgun (WGS) entry which is preliminary data.</text>
</comment>
<dbReference type="Pfam" id="PF04063">
    <property type="entry name" value="DUF383"/>
    <property type="match status" value="1"/>
</dbReference>
<dbReference type="InterPro" id="IPR039717">
    <property type="entry name" value="Hgh1"/>
</dbReference>
<dbReference type="SUPFAM" id="SSF48371">
    <property type="entry name" value="ARM repeat"/>
    <property type="match status" value="1"/>
</dbReference>
<evidence type="ECO:0000313" key="3">
    <source>
        <dbReference type="EMBL" id="KAG8535681.1"/>
    </source>
</evidence>
<evidence type="ECO:0000313" key="4">
    <source>
        <dbReference type="Proteomes" id="UP000824782"/>
    </source>
</evidence>
<keyword evidence="4" id="KW-1185">Reference proteome</keyword>
<dbReference type="PANTHER" id="PTHR13387:SF9">
    <property type="entry name" value="PROTEIN HGH1 HOMOLOG"/>
    <property type="match status" value="1"/>
</dbReference>
<feature type="region of interest" description="Disordered" evidence="1">
    <location>
        <begin position="323"/>
        <end position="362"/>
    </location>
</feature>
<reference evidence="3" key="1">
    <citation type="thesis" date="2020" institute="ProQuest LLC" country="789 East Eisenhower Parkway, Ann Arbor, MI, USA">
        <title>Comparative Genomics and Chromosome Evolution.</title>
        <authorList>
            <person name="Mudd A.B."/>
        </authorList>
    </citation>
    <scope>NUCLEOTIDE SEQUENCE</scope>
    <source>
        <strain evidence="3">237g6f4</strain>
        <tissue evidence="3">Blood</tissue>
    </source>
</reference>
<dbReference type="InterPro" id="IPR011989">
    <property type="entry name" value="ARM-like"/>
</dbReference>